<dbReference type="Pfam" id="PF00013">
    <property type="entry name" value="KH_1"/>
    <property type="match status" value="1"/>
</dbReference>
<organism evidence="3 4">
    <name type="scientific">Durusdinium trenchii</name>
    <dbReference type="NCBI Taxonomy" id="1381693"/>
    <lineage>
        <taxon>Eukaryota</taxon>
        <taxon>Sar</taxon>
        <taxon>Alveolata</taxon>
        <taxon>Dinophyceae</taxon>
        <taxon>Suessiales</taxon>
        <taxon>Symbiodiniaceae</taxon>
        <taxon>Durusdinium</taxon>
    </lineage>
</organism>
<dbReference type="Proteomes" id="UP001642484">
    <property type="component" value="Unassembled WGS sequence"/>
</dbReference>
<dbReference type="EMBL" id="CAXAMN010021584">
    <property type="protein sequence ID" value="CAK9061016.1"/>
    <property type="molecule type" value="Genomic_DNA"/>
</dbReference>
<protein>
    <recommendedName>
        <fullName evidence="2">K Homology domain-containing protein</fullName>
    </recommendedName>
</protein>
<name>A0ABP0NBI3_9DINO</name>
<dbReference type="InterPro" id="IPR036612">
    <property type="entry name" value="KH_dom_type_1_sf"/>
</dbReference>
<evidence type="ECO:0000259" key="2">
    <source>
        <dbReference type="SMART" id="SM00322"/>
    </source>
</evidence>
<accession>A0ABP0NBI3</accession>
<evidence type="ECO:0000313" key="3">
    <source>
        <dbReference type="EMBL" id="CAK9061016.1"/>
    </source>
</evidence>
<reference evidence="3 4" key="1">
    <citation type="submission" date="2024-02" db="EMBL/GenBank/DDBJ databases">
        <authorList>
            <person name="Chen Y."/>
            <person name="Shah S."/>
            <person name="Dougan E. K."/>
            <person name="Thang M."/>
            <person name="Chan C."/>
        </authorList>
    </citation>
    <scope>NUCLEOTIDE SEQUENCE [LARGE SCALE GENOMIC DNA]</scope>
</reference>
<dbReference type="Gene3D" id="3.30.1370.10">
    <property type="entry name" value="K Homology domain, type 1"/>
    <property type="match status" value="1"/>
</dbReference>
<dbReference type="PROSITE" id="PS50084">
    <property type="entry name" value="KH_TYPE_1"/>
    <property type="match status" value="1"/>
</dbReference>
<dbReference type="SUPFAM" id="SSF54791">
    <property type="entry name" value="Eukaryotic type KH-domain (KH-domain type I)"/>
    <property type="match status" value="1"/>
</dbReference>
<feature type="domain" description="K Homology" evidence="2">
    <location>
        <begin position="1"/>
        <end position="67"/>
    </location>
</feature>
<dbReference type="InterPro" id="IPR004088">
    <property type="entry name" value="KH_dom_type_1"/>
</dbReference>
<comment type="caution">
    <text evidence="3">The sequence shown here is derived from an EMBL/GenBank/DDBJ whole genome shotgun (WGS) entry which is preliminary data.</text>
</comment>
<keyword evidence="4" id="KW-1185">Reference proteome</keyword>
<evidence type="ECO:0000313" key="4">
    <source>
        <dbReference type="Proteomes" id="UP001642484"/>
    </source>
</evidence>
<dbReference type="InterPro" id="IPR004087">
    <property type="entry name" value="KH_dom"/>
</dbReference>
<sequence length="116" mass="12461">MALPFSACGLVIGKGGTIQKEIQEQTGITVKITPKGNNVVPNERVASLTGVTQAVTAAAAQVFRLVVADPHMGPMLERRGDTHRRQHQLRRCEGLKGLTGEAECAYSQSSFLQFLA</sequence>
<proteinExistence type="predicted"/>
<dbReference type="SMART" id="SM00322">
    <property type="entry name" value="KH"/>
    <property type="match status" value="1"/>
</dbReference>
<evidence type="ECO:0000256" key="1">
    <source>
        <dbReference type="PROSITE-ProRule" id="PRU00117"/>
    </source>
</evidence>
<gene>
    <name evidence="3" type="ORF">CCMP2556_LOCUS30010</name>
</gene>
<keyword evidence="1" id="KW-0694">RNA-binding</keyword>